<dbReference type="InterPro" id="IPR011234">
    <property type="entry name" value="Fumarylacetoacetase-like_C"/>
</dbReference>
<dbReference type="InterPro" id="IPR015377">
    <property type="entry name" value="Fumarylacetoacetase_N"/>
</dbReference>
<dbReference type="GO" id="GO:0004334">
    <property type="term" value="F:fumarylacetoacetase activity"/>
    <property type="evidence" value="ECO:0007669"/>
    <property type="project" value="UniProtKB-EC"/>
</dbReference>
<feature type="binding site" evidence="14">
    <location>
        <position position="202"/>
    </location>
    <ligand>
        <name>Ca(2+)</name>
        <dbReference type="ChEBI" id="CHEBI:29108"/>
    </ligand>
</feature>
<dbReference type="CDD" id="cd23767">
    <property type="entry name" value="IQCD"/>
    <property type="match status" value="1"/>
</dbReference>
<name>A0A8J5YIB0_9ROSI</name>
<dbReference type="Pfam" id="PF01557">
    <property type="entry name" value="FAA_hydrolase"/>
    <property type="match status" value="1"/>
</dbReference>
<evidence type="ECO:0000313" key="16">
    <source>
        <dbReference type="EMBL" id="KAG8490188.1"/>
    </source>
</evidence>
<reference evidence="16 17" key="1">
    <citation type="journal article" date="2021" name="bioRxiv">
        <title>The Gossypium anomalum genome as a resource for cotton improvement and evolutionary analysis of hybrid incompatibility.</title>
        <authorList>
            <person name="Grover C.E."/>
            <person name="Yuan D."/>
            <person name="Arick M.A."/>
            <person name="Miller E.R."/>
            <person name="Hu G."/>
            <person name="Peterson D.G."/>
            <person name="Wendel J.F."/>
            <person name="Udall J.A."/>
        </authorList>
    </citation>
    <scope>NUCLEOTIDE SEQUENCE [LARGE SCALE GENOMIC DNA]</scope>
    <source>
        <strain evidence="16">JFW-Udall</strain>
        <tissue evidence="16">Leaf</tissue>
    </source>
</reference>
<dbReference type="UniPathway" id="UPA00139">
    <property type="reaction ID" value="UER00341"/>
</dbReference>
<keyword evidence="11" id="KW-0585">Phenylalanine catabolism</keyword>
<dbReference type="SMART" id="SM00264">
    <property type="entry name" value="BAG"/>
    <property type="match status" value="1"/>
</dbReference>
<dbReference type="InterPro" id="IPR003103">
    <property type="entry name" value="BAG_domain"/>
</dbReference>
<protein>
    <recommendedName>
        <fullName evidence="5">fumarylacetoacetase</fullName>
        <ecNumber evidence="5">3.7.1.2</ecNumber>
    </recommendedName>
</protein>
<evidence type="ECO:0000256" key="9">
    <source>
        <dbReference type="ARBA" id="ARBA00022842"/>
    </source>
</evidence>
<dbReference type="Gene3D" id="1.20.58.120">
    <property type="entry name" value="BAG domain"/>
    <property type="match status" value="1"/>
</dbReference>
<evidence type="ECO:0000256" key="14">
    <source>
        <dbReference type="PIRSR" id="PIRSR605959-3"/>
    </source>
</evidence>
<evidence type="ECO:0000256" key="11">
    <source>
        <dbReference type="ARBA" id="ARBA00023232"/>
    </source>
</evidence>
<gene>
    <name evidence="16" type="ORF">CXB51_015557</name>
</gene>
<keyword evidence="9 14" id="KW-0460">Magnesium</keyword>
<dbReference type="OrthoDB" id="9971669at2759"/>
<dbReference type="Pfam" id="PF02179">
    <property type="entry name" value="BAG"/>
    <property type="match status" value="1"/>
</dbReference>
<evidence type="ECO:0000256" key="6">
    <source>
        <dbReference type="ARBA" id="ARBA00022723"/>
    </source>
</evidence>
<dbReference type="SUPFAM" id="SSF63433">
    <property type="entry name" value="Fumarylacetoacetate hydrolase, FAH, N-terminal domain"/>
    <property type="match status" value="1"/>
</dbReference>
<evidence type="ECO:0000256" key="4">
    <source>
        <dbReference type="ARBA" id="ARBA00010211"/>
    </source>
</evidence>
<dbReference type="PANTHER" id="PTHR43069:SF2">
    <property type="entry name" value="FUMARYLACETOACETASE"/>
    <property type="match status" value="1"/>
</dbReference>
<comment type="pathway">
    <text evidence="3">Amino-acid degradation; L-phenylalanine degradation; acetoacetate and fumarate from L-phenylalanine: step 6/6.</text>
</comment>
<proteinExistence type="inferred from homology"/>
<keyword evidence="7" id="KW-0378">Hydrolase</keyword>
<evidence type="ECO:0000256" key="8">
    <source>
        <dbReference type="ARBA" id="ARBA00022837"/>
    </source>
</evidence>
<dbReference type="GO" id="GO:0006572">
    <property type="term" value="P:L-tyrosine catabolic process"/>
    <property type="evidence" value="ECO:0007669"/>
    <property type="project" value="UniProtKB-KW"/>
</dbReference>
<dbReference type="InterPro" id="IPR036663">
    <property type="entry name" value="Fumarylacetoacetase_C_sf"/>
</dbReference>
<dbReference type="InterPro" id="IPR005959">
    <property type="entry name" value="Fumarylacetoacetase"/>
</dbReference>
<dbReference type="Gene3D" id="3.90.850.10">
    <property type="entry name" value="Fumarylacetoacetase-like, C-terminal domain"/>
    <property type="match status" value="3"/>
</dbReference>
<feature type="binding site" evidence="14">
    <location>
        <position position="154"/>
    </location>
    <ligand>
        <name>Ca(2+)</name>
        <dbReference type="ChEBI" id="CHEBI:29108"/>
    </ligand>
</feature>
<feature type="binding site" evidence="14">
    <location>
        <position position="204"/>
    </location>
    <ligand>
        <name>Ca(2+)</name>
        <dbReference type="ChEBI" id="CHEBI:29108"/>
    </ligand>
</feature>
<evidence type="ECO:0000256" key="10">
    <source>
        <dbReference type="ARBA" id="ARBA00022878"/>
    </source>
</evidence>
<organism evidence="16 17">
    <name type="scientific">Gossypium anomalum</name>
    <dbReference type="NCBI Taxonomy" id="47600"/>
    <lineage>
        <taxon>Eukaryota</taxon>
        <taxon>Viridiplantae</taxon>
        <taxon>Streptophyta</taxon>
        <taxon>Embryophyta</taxon>
        <taxon>Tracheophyta</taxon>
        <taxon>Spermatophyta</taxon>
        <taxon>Magnoliopsida</taxon>
        <taxon>eudicotyledons</taxon>
        <taxon>Gunneridae</taxon>
        <taxon>Pentapetalae</taxon>
        <taxon>rosids</taxon>
        <taxon>malvids</taxon>
        <taxon>Malvales</taxon>
        <taxon>Malvaceae</taxon>
        <taxon>Malvoideae</taxon>
        <taxon>Gossypium</taxon>
    </lineage>
</organism>
<keyword evidence="8 14" id="KW-0106">Calcium</keyword>
<dbReference type="EC" id="3.7.1.2" evidence="5"/>
<comment type="cofactor">
    <cofactor evidence="1 14">
        <name>Ca(2+)</name>
        <dbReference type="ChEBI" id="CHEBI:29108"/>
    </cofactor>
</comment>
<comment type="cofactor">
    <cofactor evidence="2 14">
        <name>Mg(2+)</name>
        <dbReference type="ChEBI" id="CHEBI:18420"/>
    </cofactor>
</comment>
<dbReference type="PROSITE" id="PS50096">
    <property type="entry name" value="IQ"/>
    <property type="match status" value="1"/>
</dbReference>
<dbReference type="GO" id="GO:0046872">
    <property type="term" value="F:metal ion binding"/>
    <property type="evidence" value="ECO:0007669"/>
    <property type="project" value="UniProtKB-KW"/>
</dbReference>
<sequence>MMMASATTSHLASAFTLAPHFCAKMALKSFIHVHPDSHFPIQNLPYGAFKTHSTTLPRLGVAIGDYVLDLSEIAKSGLFNSPLLAGSDCFLQPTLNKFLAMGRPAWKEARDTLQKLLSSTEPALRDNMELRQKALVPMSEVEMVLPMEIGDYTDFFSSMHHAKNCGTIFVGPKNPISPNWGQGHPTGNSTPYFGPSLKLDFELEMATIVGPGNELGKTIDVNEAADHIFGVVLMNDWSGTTISPWIVTLDALQPFACDAPKQDPPPLPYLAEKISKNYDIALEDSSVVTRSNLKNLYWTLTQQLAHHTINGCNLRPGDLLGTGTISGPEPDSLGCLLELTWNGQKSLLLNGTTRKFLEDGDEVIFTGCCKGDGYNVGFGTCTVEILRTELVVFRVVHLLFRIYSSSSTSTLVFTFNSDHSNSPQQPKEIPVETPVPITVHLPDAASVAAATKIQSVYRAHVIRNLYKQISDVNSSADHLQRLIQRQETVDAIRNDEKEKLRINETLMGLLLKLDSVPGLNPTVREGRRKVSRRIVGLQEIVDGISETKVEDDGEWWCGQPRGIFTMKDWDEVVEMMEEEVCKERGGAEMERFCAEYLGFRCLQRFLRESRELWDTSRKAEAPQTQFFVTQTLHQTGSYPWADGPNHYMTKGGLTVRPPMANGLE</sequence>
<evidence type="ECO:0000313" key="17">
    <source>
        <dbReference type="Proteomes" id="UP000701853"/>
    </source>
</evidence>
<dbReference type="Gene3D" id="2.30.30.230">
    <property type="entry name" value="Fumarylacetoacetase, N-terminal domain"/>
    <property type="match status" value="1"/>
</dbReference>
<dbReference type="FunFam" id="2.30.30.230:FF:000002">
    <property type="entry name" value="Fumarylacetoacetase"/>
    <property type="match status" value="1"/>
</dbReference>
<keyword evidence="10" id="KW-0828">Tyrosine catabolism</keyword>
<dbReference type="AlphaFoldDB" id="A0A8J5YIB0"/>
<feature type="binding site" evidence="13">
    <location>
        <position position="324"/>
    </location>
    <ligand>
        <name>substrate</name>
    </ligand>
</feature>
<dbReference type="PANTHER" id="PTHR43069">
    <property type="entry name" value="FUMARYLACETOACETASE"/>
    <property type="match status" value="1"/>
</dbReference>
<evidence type="ECO:0000256" key="7">
    <source>
        <dbReference type="ARBA" id="ARBA00022801"/>
    </source>
</evidence>
<dbReference type="InterPro" id="IPR036462">
    <property type="entry name" value="Fumarylacetoacetase_N_sf"/>
</dbReference>
<feature type="binding site" evidence="13">
    <location>
        <position position="156"/>
    </location>
    <ligand>
        <name>substrate</name>
    </ligand>
</feature>
<dbReference type="EMBL" id="JAHUZN010000006">
    <property type="protein sequence ID" value="KAG8490188.1"/>
    <property type="molecule type" value="Genomic_DNA"/>
</dbReference>
<keyword evidence="17" id="KW-1185">Reference proteome</keyword>
<feature type="domain" description="BAG" evidence="15">
    <location>
        <begin position="468"/>
        <end position="545"/>
    </location>
</feature>
<comment type="similarity">
    <text evidence="4">Belongs to the FAH family.</text>
</comment>
<feature type="binding site" evidence="14">
    <location>
        <position position="236"/>
    </location>
    <ligand>
        <name>Mg(2+)</name>
        <dbReference type="ChEBI" id="CHEBI:18420"/>
    </ligand>
</feature>
<dbReference type="Pfam" id="PF09298">
    <property type="entry name" value="FAA_hydrolase_N"/>
    <property type="match status" value="1"/>
</dbReference>
<accession>A0A8J5YIB0</accession>
<comment type="caution">
    <text evidence="16">The sequence shown here is derived from an EMBL/GenBank/DDBJ whole genome shotgun (WGS) entry which is preliminary data.</text>
</comment>
<feature type="binding site" evidence="14">
    <location>
        <position position="236"/>
    </location>
    <ligand>
        <name>Ca(2+)</name>
        <dbReference type="ChEBI" id="CHEBI:29108"/>
    </ligand>
</feature>
<dbReference type="GO" id="GO:1902000">
    <property type="term" value="P:homogentisate catabolic process"/>
    <property type="evidence" value="ECO:0007669"/>
    <property type="project" value="TreeGrafter"/>
</dbReference>
<dbReference type="InterPro" id="IPR036533">
    <property type="entry name" value="BAG_dom_sf"/>
</dbReference>
<feature type="binding site" evidence="14">
    <location>
        <position position="240"/>
    </location>
    <ligand>
        <name>Mg(2+)</name>
        <dbReference type="ChEBI" id="CHEBI:18420"/>
    </ligand>
</feature>
<evidence type="ECO:0000256" key="3">
    <source>
        <dbReference type="ARBA" id="ARBA00004782"/>
    </source>
</evidence>
<feature type="active site" description="Proton acceptor" evidence="12">
    <location>
        <position position="161"/>
    </location>
</feature>
<evidence type="ECO:0000256" key="1">
    <source>
        <dbReference type="ARBA" id="ARBA00001913"/>
    </source>
</evidence>
<dbReference type="Proteomes" id="UP000701853">
    <property type="component" value="Chromosome 6"/>
</dbReference>
<evidence type="ECO:0000256" key="5">
    <source>
        <dbReference type="ARBA" id="ARBA00012094"/>
    </source>
</evidence>
<dbReference type="PROSITE" id="PS51035">
    <property type="entry name" value="BAG"/>
    <property type="match status" value="1"/>
</dbReference>
<dbReference type="SUPFAM" id="SSF56529">
    <property type="entry name" value="FAH"/>
    <property type="match status" value="1"/>
</dbReference>
<evidence type="ECO:0000259" key="15">
    <source>
        <dbReference type="PROSITE" id="PS51035"/>
    </source>
</evidence>
<evidence type="ECO:0000256" key="13">
    <source>
        <dbReference type="PIRSR" id="PIRSR605959-2"/>
    </source>
</evidence>
<evidence type="ECO:0000256" key="2">
    <source>
        <dbReference type="ARBA" id="ARBA00001946"/>
    </source>
</evidence>
<dbReference type="GO" id="GO:0051087">
    <property type="term" value="F:protein-folding chaperone binding"/>
    <property type="evidence" value="ECO:0007669"/>
    <property type="project" value="InterPro"/>
</dbReference>
<keyword evidence="6 14" id="KW-0479">Metal-binding</keyword>
<evidence type="ECO:0000256" key="12">
    <source>
        <dbReference type="PIRSR" id="PIRSR605959-1"/>
    </source>
</evidence>
<dbReference type="SUPFAM" id="SSF63491">
    <property type="entry name" value="BAG domain"/>
    <property type="match status" value="1"/>
</dbReference>
<dbReference type="GO" id="GO:0006559">
    <property type="term" value="P:L-phenylalanine catabolic process"/>
    <property type="evidence" value="ECO:0007669"/>
    <property type="project" value="UniProtKB-UniPathway"/>
</dbReference>